<dbReference type="CDD" id="cd00077">
    <property type="entry name" value="HDc"/>
    <property type="match status" value="1"/>
</dbReference>
<reference evidence="4" key="1">
    <citation type="submission" date="2019-08" db="EMBL/GenBank/DDBJ databases">
        <authorList>
            <person name="Kucharzyk K."/>
            <person name="Murdoch R.W."/>
            <person name="Higgins S."/>
            <person name="Loffler F."/>
        </authorList>
    </citation>
    <scope>NUCLEOTIDE SEQUENCE</scope>
</reference>
<dbReference type="Gene3D" id="2.10.70.100">
    <property type="match status" value="1"/>
</dbReference>
<dbReference type="SMART" id="SM00091">
    <property type="entry name" value="PAS"/>
    <property type="match status" value="1"/>
</dbReference>
<dbReference type="Pfam" id="PF08447">
    <property type="entry name" value="PAS_3"/>
    <property type="match status" value="1"/>
</dbReference>
<dbReference type="NCBIfam" id="TIGR00277">
    <property type="entry name" value="HDIG"/>
    <property type="match status" value="1"/>
</dbReference>
<dbReference type="InterPro" id="IPR037522">
    <property type="entry name" value="HD_GYP_dom"/>
</dbReference>
<dbReference type="AlphaFoldDB" id="A0A645BJY8"/>
<feature type="domain" description="HD-GYP" evidence="3">
    <location>
        <begin position="337"/>
        <end position="530"/>
    </location>
</feature>
<name>A0A645BJY8_9ZZZZ</name>
<dbReference type="SUPFAM" id="SSF55073">
    <property type="entry name" value="Nucleotide cyclase"/>
    <property type="match status" value="1"/>
</dbReference>
<dbReference type="CDD" id="cd01949">
    <property type="entry name" value="GGDEF"/>
    <property type="match status" value="1"/>
</dbReference>
<dbReference type="SUPFAM" id="SSF109604">
    <property type="entry name" value="HD-domain/PDEase-like"/>
    <property type="match status" value="1"/>
</dbReference>
<dbReference type="EMBL" id="VSSQ01020505">
    <property type="protein sequence ID" value="MPM65418.1"/>
    <property type="molecule type" value="Genomic_DNA"/>
</dbReference>
<dbReference type="InterPro" id="IPR006675">
    <property type="entry name" value="HDIG_dom"/>
</dbReference>
<dbReference type="InterPro" id="IPR043128">
    <property type="entry name" value="Rev_trsase/Diguanyl_cyclase"/>
</dbReference>
<evidence type="ECO:0000259" key="1">
    <source>
        <dbReference type="PROSITE" id="PS50113"/>
    </source>
</evidence>
<protein>
    <submittedName>
        <fullName evidence="4">Uncharacterized protein</fullName>
    </submittedName>
</protein>
<dbReference type="PROSITE" id="PS50887">
    <property type="entry name" value="GGDEF"/>
    <property type="match status" value="1"/>
</dbReference>
<dbReference type="PANTHER" id="PTHR43155:SF2">
    <property type="entry name" value="CYCLIC DI-GMP PHOSPHODIESTERASE PA4108"/>
    <property type="match status" value="1"/>
</dbReference>
<dbReference type="Gene3D" id="3.30.450.20">
    <property type="entry name" value="PAS domain"/>
    <property type="match status" value="1"/>
</dbReference>
<dbReference type="InterPro" id="IPR003607">
    <property type="entry name" value="HD/PDEase_dom"/>
</dbReference>
<dbReference type="SMART" id="SM00471">
    <property type="entry name" value="HDc"/>
    <property type="match status" value="1"/>
</dbReference>
<dbReference type="SUPFAM" id="SSF55785">
    <property type="entry name" value="PYP-like sensor domain (PAS domain)"/>
    <property type="match status" value="1"/>
</dbReference>
<dbReference type="InterPro" id="IPR029787">
    <property type="entry name" value="Nucleotide_cyclase"/>
</dbReference>
<dbReference type="SMART" id="SM00267">
    <property type="entry name" value="GGDEF"/>
    <property type="match status" value="1"/>
</dbReference>
<dbReference type="NCBIfam" id="TIGR00229">
    <property type="entry name" value="sensory_box"/>
    <property type="match status" value="1"/>
</dbReference>
<dbReference type="InterPro" id="IPR000160">
    <property type="entry name" value="GGDEF_dom"/>
</dbReference>
<dbReference type="InterPro" id="IPR000700">
    <property type="entry name" value="PAS-assoc_C"/>
</dbReference>
<dbReference type="Pfam" id="PF13487">
    <property type="entry name" value="HD_5"/>
    <property type="match status" value="1"/>
</dbReference>
<gene>
    <name evidence="4" type="ORF">SDC9_112314</name>
</gene>
<dbReference type="PANTHER" id="PTHR43155">
    <property type="entry name" value="CYCLIC DI-GMP PHOSPHODIESTERASE PA4108-RELATED"/>
    <property type="match status" value="1"/>
</dbReference>
<feature type="domain" description="PAC" evidence="1">
    <location>
        <begin position="135"/>
        <end position="187"/>
    </location>
</feature>
<dbReference type="Pfam" id="PF00990">
    <property type="entry name" value="GGDEF"/>
    <property type="match status" value="1"/>
</dbReference>
<dbReference type="Gene3D" id="3.30.70.270">
    <property type="match status" value="1"/>
</dbReference>
<dbReference type="CDD" id="cd00130">
    <property type="entry name" value="PAS"/>
    <property type="match status" value="1"/>
</dbReference>
<dbReference type="PROSITE" id="PS51832">
    <property type="entry name" value="HD_GYP"/>
    <property type="match status" value="1"/>
</dbReference>
<dbReference type="InterPro" id="IPR035965">
    <property type="entry name" value="PAS-like_dom_sf"/>
</dbReference>
<sequence length="530" mass="60309">MQGIISSSDKDAYIRDDGRKEWTRWECRPWYASDGSIGGIIVYTEIITEHEQLLEDLRDKEYNLRIAQEIAHVGSFEYDLATDKLSCSDEALRILGLTREEHKGGFESMLQHIHPKDHDFALTSFAKTKDHPDTLDMEVHMLHKSGNEIIVNIRLRSIFDESGVHVKTSGTIQDITERKKAEQNLIYLYNHDFLTGLHNRSYFEEALKKLDVPENLPLSIIMADTNGLKMMNDSFGHRAGDELLKKSANAIRQACRAGDLVVRYGGDEFVIVLPRTNLEEAQKIASAMKELALKEKVANMEISISYGCATKQVVQESVMVTLTNAENHMYSHKLSERSSMRSKTTEIIMNTLFEKSNRESRHSVRVSLLCEAIASAMKFEKQEINKMRIAGLVHDIGKIGIDEKILNKNGYLDKEERNEIEKHTEAGWRILSSSNEFSELAKCVLHHHERWDGHGYPEGLKGEEIPLESRIITVADSYDAMTSERSYKPAMSHEDAIVELLRCSGNHFDPKIVEVFVQMPLAESVQLKSD</sequence>
<dbReference type="InterPro" id="IPR001610">
    <property type="entry name" value="PAC"/>
</dbReference>
<proteinExistence type="predicted"/>
<evidence type="ECO:0000313" key="4">
    <source>
        <dbReference type="EMBL" id="MPM65418.1"/>
    </source>
</evidence>
<accession>A0A645BJY8</accession>
<dbReference type="InterPro" id="IPR000014">
    <property type="entry name" value="PAS"/>
</dbReference>
<evidence type="ECO:0000259" key="3">
    <source>
        <dbReference type="PROSITE" id="PS51832"/>
    </source>
</evidence>
<dbReference type="PROSITE" id="PS50113">
    <property type="entry name" value="PAC"/>
    <property type="match status" value="1"/>
</dbReference>
<feature type="domain" description="GGDEF" evidence="2">
    <location>
        <begin position="216"/>
        <end position="345"/>
    </location>
</feature>
<organism evidence="4">
    <name type="scientific">bioreactor metagenome</name>
    <dbReference type="NCBI Taxonomy" id="1076179"/>
    <lineage>
        <taxon>unclassified sequences</taxon>
        <taxon>metagenomes</taxon>
        <taxon>ecological metagenomes</taxon>
    </lineage>
</organism>
<dbReference type="NCBIfam" id="TIGR00254">
    <property type="entry name" value="GGDEF"/>
    <property type="match status" value="1"/>
</dbReference>
<dbReference type="Gene3D" id="1.10.3210.10">
    <property type="entry name" value="Hypothetical protein af1432"/>
    <property type="match status" value="1"/>
</dbReference>
<comment type="caution">
    <text evidence="4">The sequence shown here is derived from an EMBL/GenBank/DDBJ whole genome shotgun (WGS) entry which is preliminary data.</text>
</comment>
<dbReference type="InterPro" id="IPR013655">
    <property type="entry name" value="PAS_fold_3"/>
</dbReference>
<dbReference type="SMART" id="SM00086">
    <property type="entry name" value="PAC"/>
    <property type="match status" value="2"/>
</dbReference>
<evidence type="ECO:0000259" key="2">
    <source>
        <dbReference type="PROSITE" id="PS50887"/>
    </source>
</evidence>